<comment type="caution">
    <text evidence="2">The sequence shown here is derived from an EMBL/GenBank/DDBJ whole genome shotgun (WGS) entry which is preliminary data.</text>
</comment>
<reference evidence="2 3" key="1">
    <citation type="submission" date="2017-04" db="EMBL/GenBank/DDBJ databases">
        <title>Genome sequencing of [Candida] sorbophila.</title>
        <authorList>
            <person name="Ahn J.O."/>
        </authorList>
    </citation>
    <scope>NUCLEOTIDE SEQUENCE [LARGE SCALE GENOMIC DNA]</scope>
    <source>
        <strain evidence="2 3">DS02</strain>
    </source>
</reference>
<dbReference type="GO" id="GO:0042254">
    <property type="term" value="P:ribosome biogenesis"/>
    <property type="evidence" value="ECO:0007669"/>
    <property type="project" value="TreeGrafter"/>
</dbReference>
<keyword evidence="3" id="KW-1185">Reference proteome</keyword>
<name>A0A2T0FQ67_9ASCO</name>
<dbReference type="PANTHER" id="PTHR15682:SF2">
    <property type="entry name" value="UNHEALTHY RIBOSOME BIOGENESIS PROTEIN 2 HOMOLOG"/>
    <property type="match status" value="1"/>
</dbReference>
<dbReference type="InterPro" id="IPR052609">
    <property type="entry name" value="Ribosome_Biogenesis_Reg"/>
</dbReference>
<dbReference type="STRING" id="45607.A0A2T0FQ67"/>
<evidence type="ECO:0000313" key="3">
    <source>
        <dbReference type="Proteomes" id="UP000238350"/>
    </source>
</evidence>
<protein>
    <recommendedName>
        <fullName evidence="1">Nucleolar 27S pre-rRNA processing Urb2/Npa2 C-terminal domain-containing protein</fullName>
    </recommendedName>
</protein>
<gene>
    <name evidence="2" type="ORF">B9G98_04737</name>
</gene>
<dbReference type="AlphaFoldDB" id="A0A2T0FQ67"/>
<dbReference type="InterPro" id="IPR018849">
    <property type="entry name" value="Urb2/Npa2_C"/>
</dbReference>
<dbReference type="RefSeq" id="XP_024667062.1">
    <property type="nucleotide sequence ID" value="XM_024811294.1"/>
</dbReference>
<accession>A0A2T0FQ67</accession>
<dbReference type="Pfam" id="PF10441">
    <property type="entry name" value="Urb2"/>
    <property type="match status" value="1"/>
</dbReference>
<dbReference type="Proteomes" id="UP000238350">
    <property type="component" value="Unassembled WGS sequence"/>
</dbReference>
<organism evidence="2 3">
    <name type="scientific">Wickerhamiella sorbophila</name>
    <dbReference type="NCBI Taxonomy" id="45607"/>
    <lineage>
        <taxon>Eukaryota</taxon>
        <taxon>Fungi</taxon>
        <taxon>Dikarya</taxon>
        <taxon>Ascomycota</taxon>
        <taxon>Saccharomycotina</taxon>
        <taxon>Dipodascomycetes</taxon>
        <taxon>Dipodascales</taxon>
        <taxon>Trichomonascaceae</taxon>
        <taxon>Wickerhamiella</taxon>
    </lineage>
</organism>
<feature type="domain" description="Nucleolar 27S pre-rRNA processing Urb2/Npa2 C-terminal" evidence="1">
    <location>
        <begin position="751"/>
        <end position="963"/>
    </location>
</feature>
<sequence>MSAQSVTRALRDSKTPVIERCRISNELLVNSRFNNRDVYLPKREMVVLQWLFDLLAQDANARNEPEIWKSFVRSWERCDDSTKRQLYQKSKFSQILVSSIEQGPIDAIDLGVQAISKTLLIHFLNDQQACAFISGFFKRQLKADSIEKLISNTVLSRPKLLKGQVNMLPLLVDTPHLDALVRNPGVDILTFVEESHVPIVFSSVISTGVDVPFRFLWLTKKFPGQISNMLEMLDTKLDKDVVVNLVDEQLKNETPDWKVVASLCNMHYEPVFDRIDDILNKLKVRWSEQVIITLITKYSQARRLPDFLVLLSKNFAVEGLRQDERTVETLRISVLSLSAHQLVQLIKILKGEWLTFVVENLSFVNTSQEAREVLATVSETDDRFSYAANILYPSIKKKASSSKNRDWARIAYLLRLKELDPGFEVRDKDVLRWQGSHRQAYDLTVRFFKVLDMLEENQVRHIVSFLTSVNDLFAQPEIFETKIVFQTLLDRAMKCSNKSSLLLVPIDSVSKKERAAIFDLAWTEANFALLEHCLNSQSRVTIDHEPGDYLKLLRKLDANQFQTAIDITKLLAVNDSFIQKLKGTKWSFKNWQDLVVAAASGYENKTELAEVVKTNLKSGKFIEQSVAVLNMIRDVSTDLGLDISALAISNPSPSIFSLLCHQNYDWQLIFAYFVYTGCKYNQVFDAFLLELDSESFSALVSVASTGYYAVFKQACARLQKSPEHVAVYTRLLVSLQARFDSLTENQIRDFLSLSEYVIREQSWILDQYALEATLRVISRIASSEFQAEVSDSPGLYSSMCLVTSRILLFQRYRLNGRMALVIATLTQLLACLGKSGGKHSVTWLDANAEQAVLFVRLVGNLCNPPQQSVREAAGEHGLTSSVAKARRYVAQHVGVLIGNAVHISLQSGFKADVRAALQPGLFAMIDTVGVRDFMGVTASLDGPGRAYLKPIYDEYKASGKWSKD</sequence>
<dbReference type="EMBL" id="NDIQ01000022">
    <property type="protein sequence ID" value="PRT57117.1"/>
    <property type="molecule type" value="Genomic_DNA"/>
</dbReference>
<dbReference type="GeneID" id="36518485"/>
<proteinExistence type="predicted"/>
<dbReference type="GO" id="GO:0005730">
    <property type="term" value="C:nucleolus"/>
    <property type="evidence" value="ECO:0007669"/>
    <property type="project" value="TreeGrafter"/>
</dbReference>
<evidence type="ECO:0000259" key="1">
    <source>
        <dbReference type="Pfam" id="PF10441"/>
    </source>
</evidence>
<evidence type="ECO:0000313" key="2">
    <source>
        <dbReference type="EMBL" id="PRT57117.1"/>
    </source>
</evidence>
<dbReference type="PANTHER" id="PTHR15682">
    <property type="entry name" value="UNHEALTHY RIBOSOME BIOGENESIS PROTEIN 2 HOMOLOG"/>
    <property type="match status" value="1"/>
</dbReference>
<dbReference type="OrthoDB" id="160374at2759"/>